<dbReference type="AlphaFoldDB" id="A0A2K0VXC3"/>
<organism evidence="1 2">
    <name type="scientific">Gibberella nygamai</name>
    <name type="common">Bean root rot disease fungus</name>
    <name type="synonym">Fusarium nygamai</name>
    <dbReference type="NCBI Taxonomy" id="42673"/>
    <lineage>
        <taxon>Eukaryota</taxon>
        <taxon>Fungi</taxon>
        <taxon>Dikarya</taxon>
        <taxon>Ascomycota</taxon>
        <taxon>Pezizomycotina</taxon>
        <taxon>Sordariomycetes</taxon>
        <taxon>Hypocreomycetidae</taxon>
        <taxon>Hypocreales</taxon>
        <taxon>Nectriaceae</taxon>
        <taxon>Fusarium</taxon>
        <taxon>Fusarium fujikuroi species complex</taxon>
    </lineage>
</organism>
<comment type="caution">
    <text evidence="1">The sequence shown here is derived from an EMBL/GenBank/DDBJ whole genome shotgun (WGS) entry which is preliminary data.</text>
</comment>
<evidence type="ECO:0000313" key="1">
    <source>
        <dbReference type="EMBL" id="PNP74669.1"/>
    </source>
</evidence>
<dbReference type="Gene3D" id="1.25.40.20">
    <property type="entry name" value="Ankyrin repeat-containing domain"/>
    <property type="match status" value="1"/>
</dbReference>
<evidence type="ECO:0000313" key="2">
    <source>
        <dbReference type="Proteomes" id="UP000236664"/>
    </source>
</evidence>
<dbReference type="OrthoDB" id="341259at2759"/>
<sequence length="207" mass="22087">MADPLSMIVTISNQAAQLKQRFSGAPAAVQGLIIDCTSTAAVLQRLEALVERRPQLLAGGGNGATPGLNGSLDVVIDGIHSSINAVGYELTLVGSSLDDSSVNLGGGMSKRERAKFMWKEDVFKELMLDIREQRSSLTFLIDCVNTGAIRAKSAKAVKLLLESGADPEGELFDCSFKPVHMSSVNGLDDIIKLFLEFGVDIESKCTI</sequence>
<dbReference type="SUPFAM" id="SSF48403">
    <property type="entry name" value="Ankyrin repeat"/>
    <property type="match status" value="1"/>
</dbReference>
<reference evidence="1 2" key="1">
    <citation type="submission" date="2017-06" db="EMBL/GenBank/DDBJ databases">
        <title>Genome of Fusarium nygamai isolate CS10214.</title>
        <authorList>
            <person name="Gardiner D.M."/>
            <person name="Obanor F."/>
            <person name="Kazan K."/>
        </authorList>
    </citation>
    <scope>NUCLEOTIDE SEQUENCE [LARGE SCALE GENOMIC DNA]</scope>
    <source>
        <strain evidence="1 2">CS10214</strain>
    </source>
</reference>
<name>A0A2K0VXC3_GIBNY</name>
<protein>
    <submittedName>
        <fullName evidence="1">Uncharacterized protein</fullName>
    </submittedName>
</protein>
<gene>
    <name evidence="1" type="ORF">FNYG_12005</name>
</gene>
<proteinExistence type="predicted"/>
<keyword evidence="2" id="KW-1185">Reference proteome</keyword>
<dbReference type="EMBL" id="MTQA01000199">
    <property type="protein sequence ID" value="PNP74669.1"/>
    <property type="molecule type" value="Genomic_DNA"/>
</dbReference>
<dbReference type="InterPro" id="IPR036770">
    <property type="entry name" value="Ankyrin_rpt-contain_sf"/>
</dbReference>
<accession>A0A2K0VXC3</accession>
<dbReference type="Proteomes" id="UP000236664">
    <property type="component" value="Unassembled WGS sequence"/>
</dbReference>